<comment type="subcellular location">
    <subcellularLocation>
        <location evidence="1">Membrane</location>
        <topology evidence="1">Multi-pass membrane protein</topology>
    </subcellularLocation>
</comment>
<dbReference type="Gene3D" id="1.20.120.610">
    <property type="entry name" value="lithium bound rotor ring of v- atpase"/>
    <property type="match status" value="1"/>
</dbReference>
<gene>
    <name evidence="7" type="ORF">BWR18_19505</name>
</gene>
<keyword evidence="3 5" id="KW-1133">Transmembrane helix</keyword>
<dbReference type="OrthoDB" id="18947at2"/>
<dbReference type="GO" id="GO:0033177">
    <property type="term" value="C:proton-transporting two-sector ATPase complex, proton-transporting domain"/>
    <property type="evidence" value="ECO:0007669"/>
    <property type="project" value="InterPro"/>
</dbReference>
<evidence type="ECO:0000256" key="1">
    <source>
        <dbReference type="ARBA" id="ARBA00004141"/>
    </source>
</evidence>
<keyword evidence="2 5" id="KW-0812">Transmembrane</keyword>
<dbReference type="InterPro" id="IPR002379">
    <property type="entry name" value="ATPase_proteolipid_c-like_dom"/>
</dbReference>
<feature type="transmembrane region" description="Helical" evidence="5">
    <location>
        <begin position="49"/>
        <end position="70"/>
    </location>
</feature>
<dbReference type="GO" id="GO:0015078">
    <property type="term" value="F:proton transmembrane transporter activity"/>
    <property type="evidence" value="ECO:0007669"/>
    <property type="project" value="InterPro"/>
</dbReference>
<evidence type="ECO:0000313" key="8">
    <source>
        <dbReference type="Proteomes" id="UP000186336"/>
    </source>
</evidence>
<feature type="transmembrane region" description="Helical" evidence="5">
    <location>
        <begin position="121"/>
        <end position="146"/>
    </location>
</feature>
<dbReference type="AlphaFoldDB" id="A0A1P8N156"/>
<accession>A0A1P8N156</accession>
<evidence type="ECO:0000256" key="3">
    <source>
        <dbReference type="ARBA" id="ARBA00022989"/>
    </source>
</evidence>
<dbReference type="Proteomes" id="UP000186336">
    <property type="component" value="Plasmid pDOK1-4-1"/>
</dbReference>
<geneLocation type="plasmid" evidence="7 8">
    <name>pDOK1-4-1</name>
</geneLocation>
<dbReference type="InterPro" id="IPR035921">
    <property type="entry name" value="F/V-ATP_Csub_sf"/>
</dbReference>
<keyword evidence="4 5" id="KW-0472">Membrane</keyword>
<dbReference type="Pfam" id="PF00137">
    <property type="entry name" value="ATP-synt_C"/>
    <property type="match status" value="2"/>
</dbReference>
<dbReference type="CDD" id="cd18180">
    <property type="entry name" value="ATP-synt_Vo_Ao_c_NTPK_rpt2"/>
    <property type="match status" value="1"/>
</dbReference>
<evidence type="ECO:0000256" key="2">
    <source>
        <dbReference type="ARBA" id="ARBA00022692"/>
    </source>
</evidence>
<organism evidence="7 8">
    <name type="scientific">Tateyamaria omphalii</name>
    <dbReference type="NCBI Taxonomy" id="299262"/>
    <lineage>
        <taxon>Bacteria</taxon>
        <taxon>Pseudomonadati</taxon>
        <taxon>Pseudomonadota</taxon>
        <taxon>Alphaproteobacteria</taxon>
        <taxon>Rhodobacterales</taxon>
        <taxon>Roseobacteraceae</taxon>
        <taxon>Tateyamaria</taxon>
    </lineage>
</organism>
<feature type="domain" description="V-ATPase proteolipid subunit C-like" evidence="6">
    <location>
        <begin position="12"/>
        <end position="69"/>
    </location>
</feature>
<keyword evidence="8" id="KW-1185">Reference proteome</keyword>
<reference evidence="7 8" key="1">
    <citation type="submission" date="2017-01" db="EMBL/GenBank/DDBJ databases">
        <title>Complete genome of Tateyamaria omphalii DOK1-4 isolated from seawater in Dokdo.</title>
        <authorList>
            <person name="Kim J.H."/>
            <person name="Chi W.-J."/>
        </authorList>
    </citation>
    <scope>NUCLEOTIDE SEQUENCE [LARGE SCALE GENOMIC DNA]</scope>
    <source>
        <strain evidence="7 8">DOK1-4</strain>
        <plasmid evidence="7 8">pDOK1-4-1</plasmid>
    </source>
</reference>
<feature type="transmembrane region" description="Helical" evidence="5">
    <location>
        <begin position="82"/>
        <end position="101"/>
    </location>
</feature>
<protein>
    <submittedName>
        <fullName evidence="7">V-type ATP synthase subunit K</fullName>
    </submittedName>
</protein>
<evidence type="ECO:0000313" key="7">
    <source>
        <dbReference type="EMBL" id="APX14046.1"/>
    </source>
</evidence>
<evidence type="ECO:0000256" key="5">
    <source>
        <dbReference type="SAM" id="Phobius"/>
    </source>
</evidence>
<evidence type="ECO:0000256" key="4">
    <source>
        <dbReference type="ARBA" id="ARBA00023136"/>
    </source>
</evidence>
<evidence type="ECO:0000259" key="6">
    <source>
        <dbReference type="Pfam" id="PF00137"/>
    </source>
</evidence>
<proteinExistence type="predicted"/>
<sequence>MTEFVLALGWVGIFAPMALGAVASSIGCSIAGQASIGAMLETEGGYGRFVGISAFPSTFVIYGIVIMFTLNREVTVENAGGLFGVGLLAGIALLYCGIWQGRACAAAINASKEKPEIFGLALAPAAIIEGFGVFAFVFALVISAGIA</sequence>
<feature type="domain" description="V-ATPase proteolipid subunit C-like" evidence="6">
    <location>
        <begin position="83"/>
        <end position="142"/>
    </location>
</feature>
<dbReference type="NCBIfam" id="NF007200">
    <property type="entry name" value="PRK09621.1"/>
    <property type="match status" value="1"/>
</dbReference>
<dbReference type="RefSeq" id="WP_076630502.1">
    <property type="nucleotide sequence ID" value="NZ_CP019313.1"/>
</dbReference>
<keyword evidence="7" id="KW-0614">Plasmid</keyword>
<name>A0A1P8N156_9RHOB</name>
<dbReference type="SUPFAM" id="SSF81333">
    <property type="entry name" value="F1F0 ATP synthase subunit C"/>
    <property type="match status" value="1"/>
</dbReference>
<dbReference type="KEGG" id="tom:BWR18_19505"/>
<dbReference type="EMBL" id="CP019313">
    <property type="protein sequence ID" value="APX14046.1"/>
    <property type="molecule type" value="Genomic_DNA"/>
</dbReference>